<evidence type="ECO:0000313" key="4">
    <source>
        <dbReference type="Proteomes" id="UP000693970"/>
    </source>
</evidence>
<reference evidence="3" key="1">
    <citation type="journal article" date="2021" name="Sci. Rep.">
        <title>Diploid genomic architecture of Nitzschia inconspicua, an elite biomass production diatom.</title>
        <authorList>
            <person name="Oliver A."/>
            <person name="Podell S."/>
            <person name="Pinowska A."/>
            <person name="Traller J.C."/>
            <person name="Smith S.R."/>
            <person name="McClure R."/>
            <person name="Beliaev A."/>
            <person name="Bohutskyi P."/>
            <person name="Hill E.A."/>
            <person name="Rabines A."/>
            <person name="Zheng H."/>
            <person name="Allen L.Z."/>
            <person name="Kuo A."/>
            <person name="Grigoriev I.V."/>
            <person name="Allen A.E."/>
            <person name="Hazlebeck D."/>
            <person name="Allen E.E."/>
        </authorList>
    </citation>
    <scope>NUCLEOTIDE SEQUENCE</scope>
    <source>
        <strain evidence="3">Hildebrandi</strain>
    </source>
</reference>
<name>A0A9K3L9R9_9STRA</name>
<dbReference type="EMBL" id="JAGRRH010000014">
    <property type="protein sequence ID" value="KAG7357804.1"/>
    <property type="molecule type" value="Genomic_DNA"/>
</dbReference>
<proteinExistence type="predicted"/>
<gene>
    <name evidence="3" type="ORF">IV203_014391</name>
</gene>
<evidence type="ECO:0000256" key="1">
    <source>
        <dbReference type="SAM" id="MobiDB-lite"/>
    </source>
</evidence>
<dbReference type="Proteomes" id="UP000693970">
    <property type="component" value="Unassembled WGS sequence"/>
</dbReference>
<organism evidence="3 4">
    <name type="scientific">Nitzschia inconspicua</name>
    <dbReference type="NCBI Taxonomy" id="303405"/>
    <lineage>
        <taxon>Eukaryota</taxon>
        <taxon>Sar</taxon>
        <taxon>Stramenopiles</taxon>
        <taxon>Ochrophyta</taxon>
        <taxon>Bacillariophyta</taxon>
        <taxon>Bacillariophyceae</taxon>
        <taxon>Bacillariophycidae</taxon>
        <taxon>Bacillariales</taxon>
        <taxon>Bacillariaceae</taxon>
        <taxon>Nitzschia</taxon>
    </lineage>
</organism>
<sequence length="274" mass="31131">MKIFYPRNLRLSSLLLVIHLSSNVNARIGEQDDASRVNVQAGETERDLPDETPTVLDTVESQLEQQQPVEGEEEEEEEAVPPITERAWIYSFEDTSISSEMIEFDGTKSFIVVYKEPDPNEVGNAEDIIAATDFAVQSAVGSDPPRRNCYSRIHYRFQWSSSRLDHGRLKRINGTSSPVMSAPLGYFVNRDQPYVEEGCLPTGQYTFRIYDNYPQDGLEQGGFFELRVGGSVIFSSANIPFVWTVATHRFTIGTSNRHKTPNHKHRYAKRFKIS</sequence>
<feature type="compositionally biased region" description="Acidic residues" evidence="1">
    <location>
        <begin position="70"/>
        <end position="79"/>
    </location>
</feature>
<comment type="caution">
    <text evidence="3">The sequence shown here is derived from an EMBL/GenBank/DDBJ whole genome shotgun (WGS) entry which is preliminary data.</text>
</comment>
<protein>
    <submittedName>
        <fullName evidence="3">Uncharacterized protein</fullName>
    </submittedName>
</protein>
<feature type="region of interest" description="Disordered" evidence="1">
    <location>
        <begin position="33"/>
        <end position="53"/>
    </location>
</feature>
<accession>A0A9K3L9R9</accession>
<feature type="signal peptide" evidence="2">
    <location>
        <begin position="1"/>
        <end position="26"/>
    </location>
</feature>
<evidence type="ECO:0000313" key="3">
    <source>
        <dbReference type="EMBL" id="KAG7357804.1"/>
    </source>
</evidence>
<feature type="region of interest" description="Disordered" evidence="1">
    <location>
        <begin position="62"/>
        <end position="81"/>
    </location>
</feature>
<keyword evidence="2" id="KW-0732">Signal</keyword>
<keyword evidence="4" id="KW-1185">Reference proteome</keyword>
<feature type="chain" id="PRO_5039931125" evidence="2">
    <location>
        <begin position="27"/>
        <end position="274"/>
    </location>
</feature>
<evidence type="ECO:0000256" key="2">
    <source>
        <dbReference type="SAM" id="SignalP"/>
    </source>
</evidence>
<reference evidence="3" key="2">
    <citation type="submission" date="2021-04" db="EMBL/GenBank/DDBJ databases">
        <authorList>
            <person name="Podell S."/>
        </authorList>
    </citation>
    <scope>NUCLEOTIDE SEQUENCE</scope>
    <source>
        <strain evidence="3">Hildebrandi</strain>
    </source>
</reference>
<dbReference type="AlphaFoldDB" id="A0A9K3L9R9"/>